<dbReference type="EMBL" id="CP019717">
    <property type="protein sequence ID" value="QHZ51042.1"/>
    <property type="molecule type" value="Genomic_DNA"/>
</dbReference>
<organism evidence="1 2">
    <name type="scientific">Paenibacillus larvae subsp. larvae</name>
    <dbReference type="NCBI Taxonomy" id="147375"/>
    <lineage>
        <taxon>Bacteria</taxon>
        <taxon>Bacillati</taxon>
        <taxon>Bacillota</taxon>
        <taxon>Bacilli</taxon>
        <taxon>Bacillales</taxon>
        <taxon>Paenibacillaceae</taxon>
        <taxon>Paenibacillus</taxon>
    </lineage>
</organism>
<dbReference type="Proteomes" id="UP000464330">
    <property type="component" value="Chromosome"/>
</dbReference>
<gene>
    <name evidence="1" type="ORF">ERICV_01892</name>
</gene>
<dbReference type="AlphaFoldDB" id="A0A6C0QQT6"/>
<evidence type="ECO:0000313" key="2">
    <source>
        <dbReference type="Proteomes" id="UP000464330"/>
    </source>
</evidence>
<accession>A0A6C0QQT6</accession>
<proteinExistence type="predicted"/>
<reference evidence="1 2" key="1">
    <citation type="journal article" date="2020" name="Int. J. Med. Microbiol.">
        <title>Discovery of Paenibacillus larvae ERIC V: Phenotypic and genomic comparison to genotypes ERIC I-IV reveal different inventories of virulence factors which correlate with epidemiological prevalences of American Foulbrood.</title>
        <authorList>
            <person name="Beims H."/>
            <person name="Bunk B."/>
            <person name="Erler S."/>
            <person name="Mohr K.I."/>
            <person name="Sproer C."/>
            <person name="Pradella S."/>
            <person name="Gunther G."/>
            <person name="Rohde M."/>
            <person name="von der Ohe W."/>
            <person name="Steinert M."/>
        </authorList>
    </citation>
    <scope>NUCLEOTIDE SEQUENCE [LARGE SCALE GENOMIC DNA]</scope>
    <source>
        <strain evidence="1">Eric_V</strain>
    </source>
</reference>
<name>A0A6C0QQT6_9BACL</name>
<sequence length="42" mass="5056">MKNSLESILDLLIKINDQCKREVISKDVFDEEKKYKRILKKC</sequence>
<protein>
    <submittedName>
        <fullName evidence="1">Uncharacterized protein</fullName>
    </submittedName>
</protein>
<evidence type="ECO:0000313" key="1">
    <source>
        <dbReference type="EMBL" id="QHZ51042.1"/>
    </source>
</evidence>